<dbReference type="Proteomes" id="UP001236500">
    <property type="component" value="Chromosome"/>
</dbReference>
<keyword evidence="1" id="KW-0732">Signal</keyword>
<evidence type="ECO:0000256" key="1">
    <source>
        <dbReference type="SAM" id="SignalP"/>
    </source>
</evidence>
<name>A0ABY8NGJ6_9GAMM</name>
<proteinExistence type="predicted"/>
<accession>A0ABY8NGJ6</accession>
<reference evidence="2 3" key="1">
    <citation type="submission" date="2023-02" db="EMBL/GenBank/DDBJ databases">
        <title>Description and genomic characterization of Microbulbifer bruguierae sp. nov., isolated from the sediment of mangrove plant Bruguiera sexangula.</title>
        <authorList>
            <person name="Long M."/>
        </authorList>
    </citation>
    <scope>NUCLEOTIDE SEQUENCE [LARGE SCALE GENOMIC DNA]</scope>
    <source>
        <strain evidence="2 3">H12</strain>
    </source>
</reference>
<dbReference type="RefSeq" id="WP_280321992.1">
    <property type="nucleotide sequence ID" value="NZ_CP118605.1"/>
</dbReference>
<dbReference type="PROSITE" id="PS51257">
    <property type="entry name" value="PROKAR_LIPOPROTEIN"/>
    <property type="match status" value="1"/>
</dbReference>
<evidence type="ECO:0000313" key="3">
    <source>
        <dbReference type="Proteomes" id="UP001236500"/>
    </source>
</evidence>
<feature type="signal peptide" evidence="1">
    <location>
        <begin position="1"/>
        <end position="20"/>
    </location>
</feature>
<evidence type="ECO:0000313" key="2">
    <source>
        <dbReference type="EMBL" id="WGL18046.1"/>
    </source>
</evidence>
<feature type="chain" id="PRO_5046330401" description="Lipoprotein" evidence="1">
    <location>
        <begin position="21"/>
        <end position="131"/>
    </location>
</feature>
<dbReference type="EMBL" id="CP118605">
    <property type="protein sequence ID" value="WGL18046.1"/>
    <property type="molecule type" value="Genomic_DNA"/>
</dbReference>
<protein>
    <recommendedName>
        <fullName evidence="4">Lipoprotein</fullName>
    </recommendedName>
</protein>
<evidence type="ECO:0008006" key="4">
    <source>
        <dbReference type="Google" id="ProtNLM"/>
    </source>
</evidence>
<sequence length="131" mass="14289">MKMRLSALFATVFFAGCAGTASNIENIRCFDGFWCDLTGAPTTYYQARLPANLVPAFPRNCLSDDIQVTTAGNCLMDDAVCYQLDTGAWCTAGRMPQCPAGSEMMEMDAPCPENGRCWIYSEGLRCQSLAI</sequence>
<organism evidence="2 3">
    <name type="scientific">Microbulbifer bruguierae</name>
    <dbReference type="NCBI Taxonomy" id="3029061"/>
    <lineage>
        <taxon>Bacteria</taxon>
        <taxon>Pseudomonadati</taxon>
        <taxon>Pseudomonadota</taxon>
        <taxon>Gammaproteobacteria</taxon>
        <taxon>Cellvibrionales</taxon>
        <taxon>Microbulbiferaceae</taxon>
        <taxon>Microbulbifer</taxon>
    </lineage>
</organism>
<gene>
    <name evidence="2" type="ORF">PVT68_07040</name>
</gene>
<keyword evidence="3" id="KW-1185">Reference proteome</keyword>